<proteinExistence type="predicted"/>
<reference evidence="2" key="1">
    <citation type="journal article" date="2019" name="Int. J. Syst. Evol. Microbiol.">
        <title>The Global Catalogue of Microorganisms (GCM) 10K type strain sequencing project: providing services to taxonomists for standard genome sequencing and annotation.</title>
        <authorList>
            <consortium name="The Broad Institute Genomics Platform"/>
            <consortium name="The Broad Institute Genome Sequencing Center for Infectious Disease"/>
            <person name="Wu L."/>
            <person name="Ma J."/>
        </authorList>
    </citation>
    <scope>NUCLEOTIDE SEQUENCE [LARGE SCALE GENOMIC DNA]</scope>
    <source>
        <strain evidence="2">CCUG 62953</strain>
    </source>
</reference>
<dbReference type="Pfam" id="PF00702">
    <property type="entry name" value="Hydrolase"/>
    <property type="match status" value="1"/>
</dbReference>
<dbReference type="PANTHER" id="PTHR43611:SF3">
    <property type="entry name" value="FLAVIN MONONUCLEOTIDE HYDROLASE 1, CHLOROPLATIC"/>
    <property type="match status" value="1"/>
</dbReference>
<name>A0ABW3ZFW1_9RHOB</name>
<dbReference type="SFLD" id="SFLDG01129">
    <property type="entry name" value="C1.5:_HAD__Beta-PGM__Phosphata"/>
    <property type="match status" value="1"/>
</dbReference>
<evidence type="ECO:0000313" key="2">
    <source>
        <dbReference type="Proteomes" id="UP001597135"/>
    </source>
</evidence>
<gene>
    <name evidence="1" type="ORF">ACFQ4E_06520</name>
</gene>
<dbReference type="RefSeq" id="WP_386802130.1">
    <property type="nucleotide sequence ID" value="NZ_JBHTMU010000008.1"/>
</dbReference>
<keyword evidence="2" id="KW-1185">Reference proteome</keyword>
<dbReference type="NCBIfam" id="TIGR01509">
    <property type="entry name" value="HAD-SF-IA-v3"/>
    <property type="match status" value="1"/>
</dbReference>
<sequence>MPGYDLVVWDFDGVLNRNIRDGRFSWTDDLKTDLGIDPEEFSPDFFGRERIEDILRGRRDLVEELDAWLARRGHDLSGLAFRDYWFSRDAMPDAQVISWLDAHPGRRVIGTNNERHRARYIAEDLGFGARVERVFASGEMGVAKPDMGFYAEIERWSGLPPARILLIDDLARNTEAASRRGWKTFRFGDDTRDRLPETLGLA</sequence>
<evidence type="ECO:0000313" key="1">
    <source>
        <dbReference type="EMBL" id="MFD1342066.1"/>
    </source>
</evidence>
<comment type="caution">
    <text evidence="1">The sequence shown here is derived from an EMBL/GenBank/DDBJ whole genome shotgun (WGS) entry which is preliminary data.</text>
</comment>
<organism evidence="1 2">
    <name type="scientific">Litorisediminicola beolgyonensis</name>
    <dbReference type="NCBI Taxonomy" id="1173614"/>
    <lineage>
        <taxon>Bacteria</taxon>
        <taxon>Pseudomonadati</taxon>
        <taxon>Pseudomonadota</taxon>
        <taxon>Alphaproteobacteria</taxon>
        <taxon>Rhodobacterales</taxon>
        <taxon>Paracoccaceae</taxon>
        <taxon>Litorisediminicola</taxon>
    </lineage>
</organism>
<dbReference type="InterPro" id="IPR023214">
    <property type="entry name" value="HAD_sf"/>
</dbReference>
<dbReference type="InterPro" id="IPR006439">
    <property type="entry name" value="HAD-SF_hydro_IA"/>
</dbReference>
<dbReference type="SFLD" id="SFLDS00003">
    <property type="entry name" value="Haloacid_Dehalogenase"/>
    <property type="match status" value="1"/>
</dbReference>
<dbReference type="SUPFAM" id="SSF56784">
    <property type="entry name" value="HAD-like"/>
    <property type="match status" value="1"/>
</dbReference>
<accession>A0ABW3ZFW1</accession>
<protein>
    <submittedName>
        <fullName evidence="1">HAD family hydrolase</fullName>
        <ecNumber evidence="1">3.1.3.-</ecNumber>
    </submittedName>
</protein>
<dbReference type="PANTHER" id="PTHR43611">
    <property type="entry name" value="ALPHA-D-GLUCOSE 1-PHOSPHATE PHOSPHATASE"/>
    <property type="match status" value="1"/>
</dbReference>
<dbReference type="GO" id="GO:0016787">
    <property type="term" value="F:hydrolase activity"/>
    <property type="evidence" value="ECO:0007669"/>
    <property type="project" value="UniProtKB-KW"/>
</dbReference>
<dbReference type="Gene3D" id="3.40.50.1000">
    <property type="entry name" value="HAD superfamily/HAD-like"/>
    <property type="match status" value="1"/>
</dbReference>
<dbReference type="Proteomes" id="UP001597135">
    <property type="component" value="Unassembled WGS sequence"/>
</dbReference>
<dbReference type="EMBL" id="JBHTMU010000008">
    <property type="protein sequence ID" value="MFD1342066.1"/>
    <property type="molecule type" value="Genomic_DNA"/>
</dbReference>
<dbReference type="EC" id="3.1.3.-" evidence="1"/>
<keyword evidence="1" id="KW-0378">Hydrolase</keyword>
<dbReference type="InterPro" id="IPR036412">
    <property type="entry name" value="HAD-like_sf"/>
</dbReference>